<reference evidence="1 2" key="1">
    <citation type="journal article" date="2019" name="Commun. Biol.">
        <title>The bagworm genome reveals a unique fibroin gene that provides high tensile strength.</title>
        <authorList>
            <person name="Kono N."/>
            <person name="Nakamura H."/>
            <person name="Ohtoshi R."/>
            <person name="Tomita M."/>
            <person name="Numata K."/>
            <person name="Arakawa K."/>
        </authorList>
    </citation>
    <scope>NUCLEOTIDE SEQUENCE [LARGE SCALE GENOMIC DNA]</scope>
</reference>
<dbReference type="AlphaFoldDB" id="A0A4C1U5C7"/>
<evidence type="ECO:0000313" key="1">
    <source>
        <dbReference type="EMBL" id="GBP21460.1"/>
    </source>
</evidence>
<sequence length="101" mass="11262">MLPSHRASCCVNGSPAFTKAGRTKAFKRVPTYAARGGSLFSNMKFYTQIIHRQNPICPSIKSRPRFQCTHVSGRQLTYVKHKLYISLRVGCMTALRASSAL</sequence>
<gene>
    <name evidence="1" type="ORF">EVAR_12061_1</name>
</gene>
<dbReference type="Proteomes" id="UP000299102">
    <property type="component" value="Unassembled WGS sequence"/>
</dbReference>
<comment type="caution">
    <text evidence="1">The sequence shown here is derived from an EMBL/GenBank/DDBJ whole genome shotgun (WGS) entry which is preliminary data.</text>
</comment>
<proteinExistence type="predicted"/>
<accession>A0A4C1U5C7</accession>
<evidence type="ECO:0000313" key="2">
    <source>
        <dbReference type="Proteomes" id="UP000299102"/>
    </source>
</evidence>
<protein>
    <submittedName>
        <fullName evidence="1">Uncharacterized protein</fullName>
    </submittedName>
</protein>
<dbReference type="EMBL" id="BGZK01000129">
    <property type="protein sequence ID" value="GBP21460.1"/>
    <property type="molecule type" value="Genomic_DNA"/>
</dbReference>
<keyword evidence="2" id="KW-1185">Reference proteome</keyword>
<name>A0A4C1U5C7_EUMVA</name>
<organism evidence="1 2">
    <name type="scientific">Eumeta variegata</name>
    <name type="common">Bagworm moth</name>
    <name type="synonym">Eumeta japonica</name>
    <dbReference type="NCBI Taxonomy" id="151549"/>
    <lineage>
        <taxon>Eukaryota</taxon>
        <taxon>Metazoa</taxon>
        <taxon>Ecdysozoa</taxon>
        <taxon>Arthropoda</taxon>
        <taxon>Hexapoda</taxon>
        <taxon>Insecta</taxon>
        <taxon>Pterygota</taxon>
        <taxon>Neoptera</taxon>
        <taxon>Endopterygota</taxon>
        <taxon>Lepidoptera</taxon>
        <taxon>Glossata</taxon>
        <taxon>Ditrysia</taxon>
        <taxon>Tineoidea</taxon>
        <taxon>Psychidae</taxon>
        <taxon>Oiketicinae</taxon>
        <taxon>Eumeta</taxon>
    </lineage>
</organism>